<sequence>MPLPTNDTHFDCLDWFVTVWPTIVSDSSEEQNKRLLQLADDMVNDAVIPLPSEYPEQLTKSSTNAEWSDKIMTHLKQKAQETGDAKCLGVQ</sequence>
<evidence type="ECO:0000313" key="2">
    <source>
        <dbReference type="Proteomes" id="UP001162029"/>
    </source>
</evidence>
<dbReference type="EMBL" id="CANTFM010002111">
    <property type="protein sequence ID" value="CAI5744494.1"/>
    <property type="molecule type" value="Genomic_DNA"/>
</dbReference>
<proteinExistence type="predicted"/>
<name>A0AAV0V5L4_9STRA</name>
<keyword evidence="2" id="KW-1185">Reference proteome</keyword>
<evidence type="ECO:0000313" key="1">
    <source>
        <dbReference type="EMBL" id="CAI5744494.1"/>
    </source>
</evidence>
<protein>
    <submittedName>
        <fullName evidence="1">Uncharacterized protein</fullName>
    </submittedName>
</protein>
<dbReference type="AlphaFoldDB" id="A0AAV0V5L4"/>
<reference evidence="1" key="1">
    <citation type="submission" date="2022-12" db="EMBL/GenBank/DDBJ databases">
        <authorList>
            <person name="Webb A."/>
        </authorList>
    </citation>
    <scope>NUCLEOTIDE SEQUENCE</scope>
    <source>
        <strain evidence="1">Pd1</strain>
    </source>
</reference>
<gene>
    <name evidence="1" type="ORF">PDE001_LOCUS9641</name>
</gene>
<dbReference type="Proteomes" id="UP001162029">
    <property type="component" value="Unassembled WGS sequence"/>
</dbReference>
<accession>A0AAV0V5L4</accession>
<comment type="caution">
    <text evidence="1">The sequence shown here is derived from an EMBL/GenBank/DDBJ whole genome shotgun (WGS) entry which is preliminary data.</text>
</comment>
<organism evidence="1 2">
    <name type="scientific">Peronospora destructor</name>
    <dbReference type="NCBI Taxonomy" id="86335"/>
    <lineage>
        <taxon>Eukaryota</taxon>
        <taxon>Sar</taxon>
        <taxon>Stramenopiles</taxon>
        <taxon>Oomycota</taxon>
        <taxon>Peronosporomycetes</taxon>
        <taxon>Peronosporales</taxon>
        <taxon>Peronosporaceae</taxon>
        <taxon>Peronospora</taxon>
    </lineage>
</organism>